<feature type="region of interest" description="Disordered" evidence="1">
    <location>
        <begin position="1"/>
        <end position="46"/>
    </location>
</feature>
<reference evidence="2 3" key="1">
    <citation type="journal article" date="2019" name="Sci. Rep.">
        <title>Orb-weaving spider Araneus ventricosus genome elucidates the spidroin gene catalogue.</title>
        <authorList>
            <person name="Kono N."/>
            <person name="Nakamura H."/>
            <person name="Ohtoshi R."/>
            <person name="Moran D.A.P."/>
            <person name="Shinohara A."/>
            <person name="Yoshida Y."/>
            <person name="Fujiwara M."/>
            <person name="Mori M."/>
            <person name="Tomita M."/>
            <person name="Arakawa K."/>
        </authorList>
    </citation>
    <scope>NUCLEOTIDE SEQUENCE [LARGE SCALE GENOMIC DNA]</scope>
</reference>
<evidence type="ECO:0000313" key="3">
    <source>
        <dbReference type="Proteomes" id="UP000499080"/>
    </source>
</evidence>
<name>A0A4Y2CJJ5_ARAVE</name>
<sequence>MEEKKSVNEERRSKIHKKSRRYTNQSCSGNRLRKHQNSLTAQQLSDVSEDDANIPPIVVWRWRELHPMQSFGARPTVFPFFPPSHPRMVFTLLIYLSSLVSRSQLFGYDFSFMFPDGNSSAMLPEIAREEKRYVDNFLKYNSDN</sequence>
<evidence type="ECO:0000313" key="2">
    <source>
        <dbReference type="EMBL" id="GBM04104.1"/>
    </source>
</evidence>
<dbReference type="AlphaFoldDB" id="A0A4Y2CJJ5"/>
<keyword evidence="3" id="KW-1185">Reference proteome</keyword>
<dbReference type="Proteomes" id="UP000499080">
    <property type="component" value="Unassembled WGS sequence"/>
</dbReference>
<feature type="compositionally biased region" description="Basic and acidic residues" evidence="1">
    <location>
        <begin position="1"/>
        <end position="12"/>
    </location>
</feature>
<feature type="compositionally biased region" description="Polar residues" evidence="1">
    <location>
        <begin position="37"/>
        <end position="46"/>
    </location>
</feature>
<dbReference type="EMBL" id="BGPR01000198">
    <property type="protein sequence ID" value="GBM04104.1"/>
    <property type="molecule type" value="Genomic_DNA"/>
</dbReference>
<protein>
    <submittedName>
        <fullName evidence="2">Uncharacterized protein</fullName>
    </submittedName>
</protein>
<comment type="caution">
    <text evidence="2">The sequence shown here is derived from an EMBL/GenBank/DDBJ whole genome shotgun (WGS) entry which is preliminary data.</text>
</comment>
<evidence type="ECO:0000256" key="1">
    <source>
        <dbReference type="SAM" id="MobiDB-lite"/>
    </source>
</evidence>
<gene>
    <name evidence="2" type="ORF">AVEN_247971_1</name>
</gene>
<organism evidence="2 3">
    <name type="scientific">Araneus ventricosus</name>
    <name type="common">Orbweaver spider</name>
    <name type="synonym">Epeira ventricosa</name>
    <dbReference type="NCBI Taxonomy" id="182803"/>
    <lineage>
        <taxon>Eukaryota</taxon>
        <taxon>Metazoa</taxon>
        <taxon>Ecdysozoa</taxon>
        <taxon>Arthropoda</taxon>
        <taxon>Chelicerata</taxon>
        <taxon>Arachnida</taxon>
        <taxon>Araneae</taxon>
        <taxon>Araneomorphae</taxon>
        <taxon>Entelegynae</taxon>
        <taxon>Araneoidea</taxon>
        <taxon>Araneidae</taxon>
        <taxon>Araneus</taxon>
    </lineage>
</organism>
<accession>A0A4Y2CJJ5</accession>
<proteinExistence type="predicted"/>